<feature type="region of interest" description="Disordered" evidence="1">
    <location>
        <begin position="257"/>
        <end position="281"/>
    </location>
</feature>
<evidence type="ECO:0000313" key="3">
    <source>
        <dbReference type="EMBL" id="TYL37508.1"/>
    </source>
</evidence>
<dbReference type="SUPFAM" id="SSF51735">
    <property type="entry name" value="NAD(P)-binding Rossmann-fold domains"/>
    <property type="match status" value="1"/>
</dbReference>
<comment type="caution">
    <text evidence="3">The sequence shown here is derived from an EMBL/GenBank/DDBJ whole genome shotgun (WGS) entry which is preliminary data.</text>
</comment>
<feature type="domain" description="NAD-dependent epimerase/dehydratase" evidence="2">
    <location>
        <begin position="11"/>
        <end position="239"/>
    </location>
</feature>
<evidence type="ECO:0000256" key="1">
    <source>
        <dbReference type="SAM" id="MobiDB-lite"/>
    </source>
</evidence>
<dbReference type="RefSeq" id="WP_148859036.1">
    <property type="nucleotide sequence ID" value="NZ_PHNJ01000009.1"/>
</dbReference>
<name>A0A8J8TPJ9_9EURY</name>
<dbReference type="PANTHER" id="PTHR43245:SF13">
    <property type="entry name" value="UDP-D-APIOSE_UDP-D-XYLOSE SYNTHASE 2"/>
    <property type="match status" value="1"/>
</dbReference>
<dbReference type="Pfam" id="PF01370">
    <property type="entry name" value="Epimerase"/>
    <property type="match status" value="1"/>
</dbReference>
<dbReference type="InterPro" id="IPR050177">
    <property type="entry name" value="Lipid_A_modif_metabolic_enz"/>
</dbReference>
<dbReference type="PRINTS" id="PR01713">
    <property type="entry name" value="NUCEPIMERASE"/>
</dbReference>
<dbReference type="AlphaFoldDB" id="A0A8J8TPJ9"/>
<evidence type="ECO:0000259" key="2">
    <source>
        <dbReference type="Pfam" id="PF01370"/>
    </source>
</evidence>
<dbReference type="Proteomes" id="UP000766904">
    <property type="component" value="Unassembled WGS sequence"/>
</dbReference>
<sequence>MDSSAISDKTVLVTGGAGFIGSHLVEALAPHTEVRVLDDFSTGDRTHLPEDVTVVEGDVRDPIALQQAARGVDVIFHHAAVVSVSQSVAAPRQSNRTNVDATLLVLEQARQEDARVVTASSAAVYGHPAELPVSETAATEPTSPYGIQKLALDQYTRRYAELYDLPTVALRYFNVYGPRQQGPYSGVISAFLEQARADDPITIDGDGEQTRDFVHVSDVVQANLLAATTEETGEAYNVGTGDRITIRELAETIRDATDSSSSIVHREPRTGDIRHSGADTEKANRTLGYDARVDLESGVRSLVDNDPDLITAPTGHEPIAEMD</sequence>
<dbReference type="Gene3D" id="3.90.25.10">
    <property type="entry name" value="UDP-galactose 4-epimerase, domain 1"/>
    <property type="match status" value="1"/>
</dbReference>
<dbReference type="OrthoDB" id="4907at2157"/>
<feature type="compositionally biased region" description="Basic and acidic residues" evidence="1">
    <location>
        <begin position="264"/>
        <end position="281"/>
    </location>
</feature>
<protein>
    <submittedName>
        <fullName evidence="3">UDP-glucose 4-epimerase</fullName>
    </submittedName>
</protein>
<keyword evidence="4" id="KW-1185">Reference proteome</keyword>
<dbReference type="InterPro" id="IPR001509">
    <property type="entry name" value="Epimerase_deHydtase"/>
</dbReference>
<accession>A0A8J8TPJ9</accession>
<dbReference type="PANTHER" id="PTHR43245">
    <property type="entry name" value="BIFUNCTIONAL POLYMYXIN RESISTANCE PROTEIN ARNA"/>
    <property type="match status" value="1"/>
</dbReference>
<evidence type="ECO:0000313" key="4">
    <source>
        <dbReference type="Proteomes" id="UP000766904"/>
    </source>
</evidence>
<dbReference type="InterPro" id="IPR036291">
    <property type="entry name" value="NAD(P)-bd_dom_sf"/>
</dbReference>
<reference evidence="3" key="1">
    <citation type="submission" date="2017-11" db="EMBL/GenBank/DDBJ databases">
        <authorList>
            <person name="Kajale S.C."/>
            <person name="Sharma A."/>
        </authorList>
    </citation>
    <scope>NUCLEOTIDE SEQUENCE</scope>
    <source>
        <strain evidence="3">LS1_42</strain>
    </source>
</reference>
<proteinExistence type="predicted"/>
<dbReference type="EMBL" id="PHNJ01000009">
    <property type="protein sequence ID" value="TYL37508.1"/>
    <property type="molecule type" value="Genomic_DNA"/>
</dbReference>
<gene>
    <name evidence="3" type="ORF">CV102_16180</name>
</gene>
<dbReference type="Gene3D" id="3.40.50.720">
    <property type="entry name" value="NAD(P)-binding Rossmann-like Domain"/>
    <property type="match status" value="1"/>
</dbReference>
<organism evidence="3 4">
    <name type="scientific">Natronococcus pandeyae</name>
    <dbReference type="NCBI Taxonomy" id="2055836"/>
    <lineage>
        <taxon>Archaea</taxon>
        <taxon>Methanobacteriati</taxon>
        <taxon>Methanobacteriota</taxon>
        <taxon>Stenosarchaea group</taxon>
        <taxon>Halobacteria</taxon>
        <taxon>Halobacteriales</taxon>
        <taxon>Natrialbaceae</taxon>
        <taxon>Natronococcus</taxon>
    </lineage>
</organism>